<dbReference type="InParanoid" id="A0A024FW44"/>
<proteinExistence type="predicted"/>
<evidence type="ECO:0000256" key="1">
    <source>
        <dbReference type="SAM" id="MobiDB-lite"/>
    </source>
</evidence>
<sequence>MHRSLSSDSKLDILELRTNELHAESLLGNSTTKCAQKCRNRNDSEKVNVCRRRSSSQSTMSSCKPHLIIEPHKVRSDHRVCFQMVSERSESLHSTKRLEENIPPSQDPDMYISSQSKHKRARKQCPLEKVRLPLWKSIIDYLRKLRCGTIDQDRSCLSLSTATLMTASASALIASDRYIGNEYDCESFVSSLSNSVPCYGIHTPTPMFSGTQVHSGTTTVSSIIPPPCSLWIPKQDTHEPLHRTSTAFWRSFRPRRPRRYCALCLKRFGCFRNRHSFACQLCDRPVCKKDFVATTQVCVCCFEQTHLMEEQHLELVEPPSSAVACQNPVPVKTHRRAKSRDRLMPTNPSKWGRSRGASDQYFKYSLADRDTASESRLSISELVREIDSVPSLPSKFELDDEVSGSISVDEVSLVTNFVRTRPVLDSREMDTGNISFDVAESVSVFDHNRWSLVSLISHPIIMDAIRQETGSDVTPTVDPLDVFFALSLDESEVTSMLPNASSGGEDHCEDSTPFHLSQFQSISCKDLTQEIEGWSMVLEKDAMSQSLLSKFMLRESFSDAWRKCIHAE</sequence>
<protein>
    <recommendedName>
        <fullName evidence="4">FYVE-type domain-containing protein</fullName>
    </recommendedName>
</protein>
<name>A0A024FW44_9STRA</name>
<gene>
    <name evidence="2" type="ORF">BN9_128310</name>
</gene>
<feature type="region of interest" description="Disordered" evidence="1">
    <location>
        <begin position="92"/>
        <end position="112"/>
    </location>
</feature>
<evidence type="ECO:0000313" key="2">
    <source>
        <dbReference type="EMBL" id="CCI11378.1"/>
    </source>
</evidence>
<evidence type="ECO:0000313" key="3">
    <source>
        <dbReference type="Proteomes" id="UP000053237"/>
    </source>
</evidence>
<comment type="caution">
    <text evidence="2">The sequence shown here is derived from an EMBL/GenBank/DDBJ whole genome shotgun (WGS) entry which is preliminary data.</text>
</comment>
<dbReference type="Proteomes" id="UP000053237">
    <property type="component" value="Unassembled WGS sequence"/>
</dbReference>
<reference evidence="2 3" key="1">
    <citation type="submission" date="2012-05" db="EMBL/GenBank/DDBJ databases">
        <title>Recombination and specialization in a pathogen metapopulation.</title>
        <authorList>
            <person name="Gardiner A."/>
            <person name="Kemen E."/>
            <person name="Schultz-Larsen T."/>
            <person name="MacLean D."/>
            <person name="Van Oosterhout C."/>
            <person name="Jones J.D.G."/>
        </authorList>
    </citation>
    <scope>NUCLEOTIDE SEQUENCE [LARGE SCALE GENOMIC DNA]</scope>
    <source>
        <strain evidence="2 3">Ac Nc2</strain>
    </source>
</reference>
<keyword evidence="3" id="KW-1185">Reference proteome</keyword>
<accession>A0A024FW44</accession>
<dbReference type="AlphaFoldDB" id="A0A024FW44"/>
<feature type="region of interest" description="Disordered" evidence="1">
    <location>
        <begin position="334"/>
        <end position="355"/>
    </location>
</feature>
<organism evidence="2 3">
    <name type="scientific">Albugo candida</name>
    <dbReference type="NCBI Taxonomy" id="65357"/>
    <lineage>
        <taxon>Eukaryota</taxon>
        <taxon>Sar</taxon>
        <taxon>Stramenopiles</taxon>
        <taxon>Oomycota</taxon>
        <taxon>Peronosporomycetes</taxon>
        <taxon>Albuginales</taxon>
        <taxon>Albuginaceae</taxon>
        <taxon>Albugo</taxon>
    </lineage>
</organism>
<dbReference type="EMBL" id="CAIX01000982">
    <property type="protein sequence ID" value="CCI11378.1"/>
    <property type="molecule type" value="Genomic_DNA"/>
</dbReference>
<evidence type="ECO:0008006" key="4">
    <source>
        <dbReference type="Google" id="ProtNLM"/>
    </source>
</evidence>